<feature type="transmembrane region" description="Helical" evidence="6">
    <location>
        <begin position="199"/>
        <end position="218"/>
    </location>
</feature>
<name>A0A132EDB0_9BURK</name>
<evidence type="ECO:0000256" key="1">
    <source>
        <dbReference type="ARBA" id="ARBA00004651"/>
    </source>
</evidence>
<comment type="caution">
    <text evidence="7">The sequence shown here is derived from an EMBL/GenBank/DDBJ whole genome shotgun (WGS) entry which is preliminary data.</text>
</comment>
<feature type="transmembrane region" description="Helical" evidence="6">
    <location>
        <begin position="455"/>
        <end position="474"/>
    </location>
</feature>
<dbReference type="Gene3D" id="1.20.1740.10">
    <property type="entry name" value="Amino acid/polyamine transporter I"/>
    <property type="match status" value="1"/>
</dbReference>
<keyword evidence="4 6" id="KW-1133">Transmembrane helix</keyword>
<feature type="transmembrane region" description="Helical" evidence="6">
    <location>
        <begin position="65"/>
        <end position="87"/>
    </location>
</feature>
<evidence type="ECO:0000256" key="4">
    <source>
        <dbReference type="ARBA" id="ARBA00022989"/>
    </source>
</evidence>
<feature type="transmembrane region" description="Helical" evidence="6">
    <location>
        <begin position="345"/>
        <end position="367"/>
    </location>
</feature>
<dbReference type="PANTHER" id="PTHR42770:SF11">
    <property type="entry name" value="INNER MEMBRANE TRANSPORT PROTEIN YBAT"/>
    <property type="match status" value="1"/>
</dbReference>
<comment type="subcellular location">
    <subcellularLocation>
        <location evidence="1">Cell membrane</location>
        <topology evidence="1">Multi-pass membrane protein</topology>
    </subcellularLocation>
</comment>
<evidence type="ECO:0000256" key="3">
    <source>
        <dbReference type="ARBA" id="ARBA00022692"/>
    </source>
</evidence>
<dbReference type="PIRSF" id="PIRSF006060">
    <property type="entry name" value="AA_transporter"/>
    <property type="match status" value="1"/>
</dbReference>
<dbReference type="InterPro" id="IPR050367">
    <property type="entry name" value="APC_superfamily"/>
</dbReference>
<evidence type="ECO:0000256" key="2">
    <source>
        <dbReference type="ARBA" id="ARBA00022475"/>
    </source>
</evidence>
<feature type="transmembrane region" description="Helical" evidence="6">
    <location>
        <begin position="486"/>
        <end position="504"/>
    </location>
</feature>
<keyword evidence="3 6" id="KW-0812">Transmembrane</keyword>
<dbReference type="AlphaFoldDB" id="A0A132EDB0"/>
<gene>
    <name evidence="7" type="ORF">WT56_22225</name>
</gene>
<protein>
    <submittedName>
        <fullName evidence="7">Amino acid permease</fullName>
    </submittedName>
</protein>
<feature type="transmembrane region" description="Helical" evidence="6">
    <location>
        <begin position="293"/>
        <end position="312"/>
    </location>
</feature>
<dbReference type="GO" id="GO:0005886">
    <property type="term" value="C:plasma membrane"/>
    <property type="evidence" value="ECO:0007669"/>
    <property type="project" value="UniProtKB-SubCell"/>
</dbReference>
<feature type="transmembrane region" description="Helical" evidence="6">
    <location>
        <begin position="36"/>
        <end position="59"/>
    </location>
</feature>
<dbReference type="RefSeq" id="WP_060244386.1">
    <property type="nucleotide sequence ID" value="NZ_LPJR01000052.1"/>
</dbReference>
<keyword evidence="5 6" id="KW-0472">Membrane</keyword>
<dbReference type="Pfam" id="PF13520">
    <property type="entry name" value="AA_permease_2"/>
    <property type="match status" value="1"/>
</dbReference>
<keyword evidence="2" id="KW-1003">Cell membrane</keyword>
<organism evidence="7 8">
    <name type="scientific">Burkholderia pseudomultivorans</name>
    <dbReference type="NCBI Taxonomy" id="1207504"/>
    <lineage>
        <taxon>Bacteria</taxon>
        <taxon>Pseudomonadati</taxon>
        <taxon>Pseudomonadota</taxon>
        <taxon>Betaproteobacteria</taxon>
        <taxon>Burkholderiales</taxon>
        <taxon>Burkholderiaceae</taxon>
        <taxon>Burkholderia</taxon>
        <taxon>Burkholderia cepacia complex</taxon>
    </lineage>
</organism>
<dbReference type="Proteomes" id="UP000062912">
    <property type="component" value="Unassembled WGS sequence"/>
</dbReference>
<proteinExistence type="predicted"/>
<feature type="transmembrane region" description="Helical" evidence="6">
    <location>
        <begin position="108"/>
        <end position="133"/>
    </location>
</feature>
<accession>A0A132EDB0</accession>
<evidence type="ECO:0000256" key="6">
    <source>
        <dbReference type="SAM" id="Phobius"/>
    </source>
</evidence>
<dbReference type="GO" id="GO:0022857">
    <property type="term" value="F:transmembrane transporter activity"/>
    <property type="evidence" value="ECO:0007669"/>
    <property type="project" value="InterPro"/>
</dbReference>
<sequence>MSQAGLRANRTSDVEATISHDSTGHALHRGLTWKDAFWVTSGVPAGVLFTIGGVCATIGQPAWAIWIAAITMGLIQSATYAEISGLFPHKSGGASVYGAIGWVRYSKLIAPVSVWCNWLAWSPMLALGCGLAASYALTSLFPADAAVLHWQLKVADLGFIKPGLSLRINATFIIATILLLVTFKLQHSGASKAARTQRILGIASLTPLLIVGIVPFVTGDVPMSNLLPLLPLLPLGHDAHGNLTAATFGAWNGQGVTMALGAMFMAGWASYGFETAVCYTREFRDPRRDTAKAIFWSGALCLVVMTLVPMAFQGALGTQAMLDPAIGDGTGVAAAMAKIVGGGAWVANAVVVMLMLSILLIVMTSMMGSSRTLYQASVDGWLPKYLSHVNEHGSPTRAMWTDLGFNLVLLMMSDYMTVLSISNVCYMLFVFLNLQSGWIHRMDRGSWDRPFRCPTWLLVAGSLCGYANLVYVGAGANLQGDGTLRNGLIAMLLIVPVFLYRHYWQDRGRFPAQMQRDMELEVPKRSMWLNLAPYAALVAAALTIGLSYYFAWVK</sequence>
<feature type="transmembrane region" description="Helical" evidence="6">
    <location>
        <begin position="415"/>
        <end position="434"/>
    </location>
</feature>
<dbReference type="InterPro" id="IPR002293">
    <property type="entry name" value="AA/rel_permease1"/>
</dbReference>
<feature type="transmembrane region" description="Helical" evidence="6">
    <location>
        <begin position="528"/>
        <end position="551"/>
    </location>
</feature>
<evidence type="ECO:0000313" key="7">
    <source>
        <dbReference type="EMBL" id="KWF25009.1"/>
    </source>
</evidence>
<evidence type="ECO:0000256" key="5">
    <source>
        <dbReference type="ARBA" id="ARBA00023136"/>
    </source>
</evidence>
<dbReference type="EMBL" id="LPJR01000052">
    <property type="protein sequence ID" value="KWF25009.1"/>
    <property type="molecule type" value="Genomic_DNA"/>
</dbReference>
<feature type="transmembrane region" description="Helical" evidence="6">
    <location>
        <begin position="166"/>
        <end position="187"/>
    </location>
</feature>
<dbReference type="OrthoDB" id="9762947at2"/>
<dbReference type="PANTHER" id="PTHR42770">
    <property type="entry name" value="AMINO ACID TRANSPORTER-RELATED"/>
    <property type="match status" value="1"/>
</dbReference>
<reference evidence="7 8" key="1">
    <citation type="submission" date="2015-11" db="EMBL/GenBank/DDBJ databases">
        <title>Expanding the genomic diversity of Burkholderia species for the development of highly accurate diagnostics.</title>
        <authorList>
            <person name="Sahl J."/>
            <person name="Keim P."/>
            <person name="Wagner D."/>
        </authorList>
    </citation>
    <scope>NUCLEOTIDE SEQUENCE [LARGE SCALE GENOMIC DNA]</scope>
    <source>
        <strain evidence="7 8">MSMB368WGS</strain>
    </source>
</reference>
<evidence type="ECO:0000313" key="8">
    <source>
        <dbReference type="Proteomes" id="UP000062912"/>
    </source>
</evidence>